<proteinExistence type="predicted"/>
<protein>
    <submittedName>
        <fullName evidence="2">Uncharacterized protein</fullName>
    </submittedName>
</protein>
<dbReference type="EMBL" id="BKCJ010349885">
    <property type="protein sequence ID" value="GEZ97412.1"/>
    <property type="molecule type" value="Genomic_DNA"/>
</dbReference>
<reference evidence="2" key="1">
    <citation type="journal article" date="2019" name="Sci. Rep.">
        <title>Draft genome of Tanacetum cinerariifolium, the natural source of mosquito coil.</title>
        <authorList>
            <person name="Yamashiro T."/>
            <person name="Shiraishi A."/>
            <person name="Satake H."/>
            <person name="Nakayama K."/>
        </authorList>
    </citation>
    <scope>NUCLEOTIDE SEQUENCE</scope>
</reference>
<accession>A0A699IZ50</accession>
<name>A0A699IZ50_TANCI</name>
<feature type="compositionally biased region" description="Basic and acidic residues" evidence="1">
    <location>
        <begin position="22"/>
        <end position="38"/>
    </location>
</feature>
<sequence>KSSKKPFTTKENSKGKFQSKGSKTDKSVTTKEPIKEPIADVVMDDAVNTTGEDVVRDDDQQEDTSEPKTHQTSNPDWFKQPPRPPTPNTRWNKHQVVLNQPEQPWYNQIVSAKKDHITFNDLLVTSINFSKTCSIKVEEVLKYVLELS</sequence>
<comment type="caution">
    <text evidence="2">The sequence shown here is derived from an EMBL/GenBank/DDBJ whole genome shotgun (WGS) entry which is preliminary data.</text>
</comment>
<feature type="compositionally biased region" description="Polar residues" evidence="1">
    <location>
        <begin position="1"/>
        <end position="21"/>
    </location>
</feature>
<feature type="non-terminal residue" evidence="2">
    <location>
        <position position="1"/>
    </location>
</feature>
<gene>
    <name evidence="2" type="ORF">Tci_569385</name>
</gene>
<evidence type="ECO:0000313" key="2">
    <source>
        <dbReference type="EMBL" id="GEZ97412.1"/>
    </source>
</evidence>
<dbReference type="AlphaFoldDB" id="A0A699IZ50"/>
<feature type="region of interest" description="Disordered" evidence="1">
    <location>
        <begin position="1"/>
        <end position="91"/>
    </location>
</feature>
<organism evidence="2">
    <name type="scientific">Tanacetum cinerariifolium</name>
    <name type="common">Dalmatian daisy</name>
    <name type="synonym">Chrysanthemum cinerariifolium</name>
    <dbReference type="NCBI Taxonomy" id="118510"/>
    <lineage>
        <taxon>Eukaryota</taxon>
        <taxon>Viridiplantae</taxon>
        <taxon>Streptophyta</taxon>
        <taxon>Embryophyta</taxon>
        <taxon>Tracheophyta</taxon>
        <taxon>Spermatophyta</taxon>
        <taxon>Magnoliopsida</taxon>
        <taxon>eudicotyledons</taxon>
        <taxon>Gunneridae</taxon>
        <taxon>Pentapetalae</taxon>
        <taxon>asterids</taxon>
        <taxon>campanulids</taxon>
        <taxon>Asterales</taxon>
        <taxon>Asteraceae</taxon>
        <taxon>Asteroideae</taxon>
        <taxon>Anthemideae</taxon>
        <taxon>Anthemidinae</taxon>
        <taxon>Tanacetum</taxon>
    </lineage>
</organism>
<evidence type="ECO:0000256" key="1">
    <source>
        <dbReference type="SAM" id="MobiDB-lite"/>
    </source>
</evidence>